<dbReference type="Gene3D" id="2.160.20.120">
    <property type="match status" value="2"/>
</dbReference>
<reference evidence="3 4" key="1">
    <citation type="journal article" date="2013" name="PLoS Genet.">
        <title>Distinctive expansion of potential virulence genes in the genome of the oomycete fish pathogen Saprolegnia parasitica.</title>
        <authorList>
            <person name="Jiang R.H."/>
            <person name="de Bruijn I."/>
            <person name="Haas B.J."/>
            <person name="Belmonte R."/>
            <person name="Lobach L."/>
            <person name="Christie J."/>
            <person name="van den Ackerveken G."/>
            <person name="Bottin A."/>
            <person name="Bulone V."/>
            <person name="Diaz-Moreno S.M."/>
            <person name="Dumas B."/>
            <person name="Fan L."/>
            <person name="Gaulin E."/>
            <person name="Govers F."/>
            <person name="Grenville-Briggs L.J."/>
            <person name="Horner N.R."/>
            <person name="Levin J.Z."/>
            <person name="Mammella M."/>
            <person name="Meijer H.J."/>
            <person name="Morris P."/>
            <person name="Nusbaum C."/>
            <person name="Oome S."/>
            <person name="Phillips A.J."/>
            <person name="van Rooyen D."/>
            <person name="Rzeszutek E."/>
            <person name="Saraiva M."/>
            <person name="Secombes C.J."/>
            <person name="Seidl M.F."/>
            <person name="Snel B."/>
            <person name="Stassen J.H."/>
            <person name="Sykes S."/>
            <person name="Tripathy S."/>
            <person name="van den Berg H."/>
            <person name="Vega-Arreguin J.C."/>
            <person name="Wawra S."/>
            <person name="Young S.K."/>
            <person name="Zeng Q."/>
            <person name="Dieguez-Uribeondo J."/>
            <person name="Russ C."/>
            <person name="Tyler B.M."/>
            <person name="van West P."/>
        </authorList>
    </citation>
    <scope>NUCLEOTIDE SEQUENCE [LARGE SCALE GENOMIC DNA]</scope>
    <source>
        <strain evidence="3 4">CBS 223.65</strain>
    </source>
</reference>
<evidence type="ECO:0000313" key="3">
    <source>
        <dbReference type="EMBL" id="KDO29725.1"/>
    </source>
</evidence>
<dbReference type="PANTHER" id="PTHR39200">
    <property type="entry name" value="HYPOTHETICAL EXPORTED PROTEIN"/>
    <property type="match status" value="1"/>
</dbReference>
<accession>A0A067CKM0</accession>
<keyword evidence="1" id="KW-0472">Membrane</keyword>
<gene>
    <name evidence="3" type="ORF">SPRG_04841</name>
</gene>
<keyword evidence="4" id="KW-1185">Reference proteome</keyword>
<dbReference type="EMBL" id="KK583204">
    <property type="protein sequence ID" value="KDO29725.1"/>
    <property type="molecule type" value="Genomic_DNA"/>
</dbReference>
<dbReference type="KEGG" id="spar:SPRG_04841"/>
<protein>
    <recommendedName>
        <fullName evidence="2">Putative auto-transporter adhesin head GIN domain-containing protein</fullName>
    </recommendedName>
</protein>
<proteinExistence type="predicted"/>
<sequence>MTSTTASWPSKVYNASSSSLSSLKLRHSAFIHATSATKASVVVRSQSDGFLSAFDVDEDDGVLGVNGPAWYANPFQVSSTKYIVDVYVPSQSLAAVTMTGSGSAIMDPFTVVNSTDAALSLVVSGSGQLFLSAPSIALRDLTLKVPGSGLIQFNVLDTTVASRAELSISGSGDVALLGSTLRMDTIKSSVSGSGTAYVGASSVVNATTVSTSISGSGAINFYSTGFCATQDISISGSGQVNAGALACDANSVSISGSGKVYARALKSLKASTSGSGDIYAVAPLPATITGSISTVTTPPVSTFALQSLPAYEPSSNFQFGLFWSVLILLVITALATFCIRKCCKAGCCCCCRRRPPPTTPATSIPIVVVEDPANVHYNAAMTPVQAHAAKQV</sequence>
<feature type="transmembrane region" description="Helical" evidence="1">
    <location>
        <begin position="317"/>
        <end position="337"/>
    </location>
</feature>
<dbReference type="Proteomes" id="UP000030745">
    <property type="component" value="Unassembled WGS sequence"/>
</dbReference>
<keyword evidence="1" id="KW-1133">Transmembrane helix</keyword>
<evidence type="ECO:0000259" key="2">
    <source>
        <dbReference type="Pfam" id="PF10988"/>
    </source>
</evidence>
<name>A0A067CKM0_SAPPC</name>
<dbReference type="Pfam" id="PF10988">
    <property type="entry name" value="DUF2807"/>
    <property type="match status" value="1"/>
</dbReference>
<dbReference type="OMA" id="WIRKCCK"/>
<dbReference type="PANTHER" id="PTHR39200:SF1">
    <property type="entry name" value="AUTO-TRANSPORTER ADHESIN HEAD GIN DOMAIN-CONTAINING PROTEIN-RELATED"/>
    <property type="match status" value="1"/>
</dbReference>
<dbReference type="GeneID" id="24127262"/>
<organism evidence="3 4">
    <name type="scientific">Saprolegnia parasitica (strain CBS 223.65)</name>
    <dbReference type="NCBI Taxonomy" id="695850"/>
    <lineage>
        <taxon>Eukaryota</taxon>
        <taxon>Sar</taxon>
        <taxon>Stramenopiles</taxon>
        <taxon>Oomycota</taxon>
        <taxon>Saprolegniomycetes</taxon>
        <taxon>Saprolegniales</taxon>
        <taxon>Saprolegniaceae</taxon>
        <taxon>Saprolegnia</taxon>
    </lineage>
</organism>
<dbReference type="InterPro" id="IPR021255">
    <property type="entry name" value="DUF2807"/>
</dbReference>
<dbReference type="AlphaFoldDB" id="A0A067CKM0"/>
<evidence type="ECO:0000313" key="4">
    <source>
        <dbReference type="Proteomes" id="UP000030745"/>
    </source>
</evidence>
<dbReference type="RefSeq" id="XP_012199375.1">
    <property type="nucleotide sequence ID" value="XM_012343985.1"/>
</dbReference>
<keyword evidence="1" id="KW-0812">Transmembrane</keyword>
<dbReference type="VEuPathDB" id="FungiDB:SPRG_04841"/>
<feature type="domain" description="Putative auto-transporter adhesin head GIN" evidence="2">
    <location>
        <begin position="204"/>
        <end position="279"/>
    </location>
</feature>
<evidence type="ECO:0000256" key="1">
    <source>
        <dbReference type="SAM" id="Phobius"/>
    </source>
</evidence>
<dbReference type="OrthoDB" id="79818at2759"/>